<comment type="caution">
    <text evidence="2">The sequence shown here is derived from an EMBL/GenBank/DDBJ whole genome shotgun (WGS) entry which is preliminary data.</text>
</comment>
<keyword evidence="3" id="KW-1185">Reference proteome</keyword>
<name>A0A8K0WPM2_9HYPO</name>
<feature type="transmembrane region" description="Helical" evidence="1">
    <location>
        <begin position="97"/>
        <end position="120"/>
    </location>
</feature>
<evidence type="ECO:0000313" key="2">
    <source>
        <dbReference type="EMBL" id="KAH7311382.1"/>
    </source>
</evidence>
<protein>
    <submittedName>
        <fullName evidence="2">Uncharacterized protein</fullName>
    </submittedName>
</protein>
<organism evidence="2 3">
    <name type="scientific">Stachybotrys elegans</name>
    <dbReference type="NCBI Taxonomy" id="80388"/>
    <lineage>
        <taxon>Eukaryota</taxon>
        <taxon>Fungi</taxon>
        <taxon>Dikarya</taxon>
        <taxon>Ascomycota</taxon>
        <taxon>Pezizomycotina</taxon>
        <taxon>Sordariomycetes</taxon>
        <taxon>Hypocreomycetidae</taxon>
        <taxon>Hypocreales</taxon>
        <taxon>Stachybotryaceae</taxon>
        <taxon>Stachybotrys</taxon>
    </lineage>
</organism>
<feature type="transmembrane region" description="Helical" evidence="1">
    <location>
        <begin position="64"/>
        <end position="85"/>
    </location>
</feature>
<feature type="transmembrane region" description="Helical" evidence="1">
    <location>
        <begin position="169"/>
        <end position="193"/>
    </location>
</feature>
<keyword evidence="1" id="KW-0812">Transmembrane</keyword>
<sequence length="343" mass="38685">MSDADERRSSTAEQAFAFPSTSAAETMPMVHDAERFHKKATENLAPAKTLRHRDASWRLFFREILWRILSAIVFNILIMVVLLNYERMGELDSWDRRLLNLLTILFTALMSLSLGSLSNFLGSMARWPLLARRSHSTPNADLILGMANLTGLGRLVWHHIKGRRLDSTTLIVLIYLLVSIGIRLSVASFGLAFELHEIPGVDFPIMAPDWNSPEWLAFDPAVIPKLSGHSDFEPTMDGIMDIMPHTGNYLSDYAKLGLLLNPVDFDPGIPEKFNGKNIGPAKLDRKIENATVKYSYHLKEYRGLEEHFSTHKVLQSASTCHARIIDRDIVYDSAGKIVRNLNS</sequence>
<reference evidence="2" key="1">
    <citation type="journal article" date="2021" name="Nat. Commun.">
        <title>Genetic determinants of endophytism in the Arabidopsis root mycobiome.</title>
        <authorList>
            <person name="Mesny F."/>
            <person name="Miyauchi S."/>
            <person name="Thiergart T."/>
            <person name="Pickel B."/>
            <person name="Atanasova L."/>
            <person name="Karlsson M."/>
            <person name="Huettel B."/>
            <person name="Barry K.W."/>
            <person name="Haridas S."/>
            <person name="Chen C."/>
            <person name="Bauer D."/>
            <person name="Andreopoulos W."/>
            <person name="Pangilinan J."/>
            <person name="LaButti K."/>
            <person name="Riley R."/>
            <person name="Lipzen A."/>
            <person name="Clum A."/>
            <person name="Drula E."/>
            <person name="Henrissat B."/>
            <person name="Kohler A."/>
            <person name="Grigoriev I.V."/>
            <person name="Martin F.M."/>
            <person name="Hacquard S."/>
        </authorList>
    </citation>
    <scope>NUCLEOTIDE SEQUENCE</scope>
    <source>
        <strain evidence="2">MPI-CAGE-CH-0235</strain>
    </source>
</reference>
<dbReference type="Proteomes" id="UP000813444">
    <property type="component" value="Unassembled WGS sequence"/>
</dbReference>
<accession>A0A8K0WPM2</accession>
<gene>
    <name evidence="2" type="ORF">B0I35DRAFT_63711</name>
</gene>
<dbReference type="AlphaFoldDB" id="A0A8K0WPM2"/>
<dbReference type="EMBL" id="JAGPNK010000011">
    <property type="protein sequence ID" value="KAH7311382.1"/>
    <property type="molecule type" value="Genomic_DNA"/>
</dbReference>
<dbReference type="OrthoDB" id="4768051at2759"/>
<proteinExistence type="predicted"/>
<keyword evidence="1" id="KW-0472">Membrane</keyword>
<keyword evidence="1" id="KW-1133">Transmembrane helix</keyword>
<evidence type="ECO:0000256" key="1">
    <source>
        <dbReference type="SAM" id="Phobius"/>
    </source>
</evidence>
<evidence type="ECO:0000313" key="3">
    <source>
        <dbReference type="Proteomes" id="UP000813444"/>
    </source>
</evidence>